<dbReference type="REBASE" id="203412">
    <property type="entry name" value="Tsp23208ORF22545P"/>
</dbReference>
<sequence length="399" mass="45604">MQLFKKPEKIDDVFCKVLTRNDDSGRHGVLIPVHAYRLFPTFKNFIPDTPENYEEDIITYWEESRGWAQKKSKWKHYHRYPERRMTSLSPENLNNKIEGSLIVVGKYRDNYEYECFVVSPDDPLYLEVGTLFNLGEEGGQFVGSSIIPIAAFEGDNDEDEVIDELVEKIKQIRSLGFVKSLKSGDTGVGFTFEALLGIAANSDKAPDYKGIEIKTTRSAQSKETRKALTGKQTLFSLIPQWGIAGSRKGLVEEFGYCDKIRGRTALYCTIKVVPNSLGWSLDVSEKDGLIYVLRDGVNVVHYSMIDLQNSLESKHKESVFVTAQARKNKDGSEEFLYDSVLHCKEVSFVEFITMIKENLVGVDFAIHSSDGKVRDHGFLWRLENKKYVPRLFKYVQERL</sequence>
<dbReference type="EMBL" id="CP021434">
    <property type="protein sequence ID" value="ARU63466.1"/>
    <property type="molecule type" value="Genomic_DNA"/>
</dbReference>
<evidence type="ECO:0000313" key="2">
    <source>
        <dbReference type="EMBL" id="ARU63466.1"/>
    </source>
</evidence>
<dbReference type="InterPro" id="IPR043005">
    <property type="entry name" value="MvaI_BcnI_rec"/>
</dbReference>
<dbReference type="InterPro" id="IPR043004">
    <property type="entry name" value="MvaI_BcnI_cat"/>
</dbReference>
<organism evidence="2 3">
    <name type="scientific">Tumebacillus avium</name>
    <dbReference type="NCBI Taxonomy" id="1903704"/>
    <lineage>
        <taxon>Bacteria</taxon>
        <taxon>Bacillati</taxon>
        <taxon>Bacillota</taxon>
        <taxon>Bacilli</taxon>
        <taxon>Bacillales</taxon>
        <taxon>Alicyclobacillaceae</taxon>
        <taxon>Tumebacillus</taxon>
    </lineage>
</organism>
<gene>
    <name evidence="2" type="ORF">CBW65_22540</name>
</gene>
<dbReference type="CDD" id="cd22347">
    <property type="entry name" value="PDDEXK_nuclease"/>
    <property type="match status" value="1"/>
</dbReference>
<dbReference type="AlphaFoldDB" id="A0A1Y0IUJ6"/>
<dbReference type="Gene3D" id="3.30.70.3570">
    <property type="entry name" value="MvaI/BcnI restriction endonuclease, recognition domain"/>
    <property type="match status" value="1"/>
</dbReference>
<proteinExistence type="predicted"/>
<reference evidence="3" key="1">
    <citation type="submission" date="2017-05" db="EMBL/GenBank/DDBJ databases">
        <authorList>
            <person name="Sung H."/>
        </authorList>
    </citation>
    <scope>NUCLEOTIDE SEQUENCE [LARGE SCALE GENOMIC DNA]</scope>
    <source>
        <strain evidence="3">AR23208</strain>
    </source>
</reference>
<name>A0A1Y0IUJ6_9BACL</name>
<evidence type="ECO:0000259" key="1">
    <source>
        <dbReference type="Pfam" id="PF15515"/>
    </source>
</evidence>
<protein>
    <recommendedName>
        <fullName evidence="1">MvaI/BcnI restriction endonuclease domain-containing protein</fullName>
    </recommendedName>
</protein>
<evidence type="ECO:0000313" key="3">
    <source>
        <dbReference type="Proteomes" id="UP000195437"/>
    </source>
</evidence>
<accession>A0A1Y0IUJ6</accession>
<dbReference type="KEGG" id="tum:CBW65_22540"/>
<dbReference type="Proteomes" id="UP000195437">
    <property type="component" value="Chromosome"/>
</dbReference>
<dbReference type="Pfam" id="PF15515">
    <property type="entry name" value="MvaI_BcnI"/>
    <property type="match status" value="1"/>
</dbReference>
<dbReference type="RefSeq" id="WP_087458807.1">
    <property type="nucleotide sequence ID" value="NZ_CP021434.1"/>
</dbReference>
<keyword evidence="3" id="KW-1185">Reference proteome</keyword>
<dbReference type="InterPro" id="IPR029127">
    <property type="entry name" value="MvaI_BcnI"/>
</dbReference>
<dbReference type="OrthoDB" id="1684155at2"/>
<feature type="domain" description="MvaI/BcnI restriction endonuclease" evidence="1">
    <location>
        <begin position="167"/>
        <end position="386"/>
    </location>
</feature>
<dbReference type="Gene3D" id="3.40.210.20">
    <property type="entry name" value="MvaI/BcnI restriction endonuclease, catalytic domain"/>
    <property type="match status" value="1"/>
</dbReference>